<dbReference type="EMBL" id="OV725077">
    <property type="protein sequence ID" value="CAH1390173.1"/>
    <property type="molecule type" value="Genomic_DNA"/>
</dbReference>
<keyword evidence="5" id="KW-1185">Reference proteome</keyword>
<dbReference type="Gene3D" id="3.40.50.300">
    <property type="entry name" value="P-loop containing nucleotide triphosphate hydrolases"/>
    <property type="match status" value="1"/>
</dbReference>
<keyword evidence="2" id="KW-0808">Transferase</keyword>
<reference evidence="4" key="1">
    <citation type="submission" date="2022-01" db="EMBL/GenBank/DDBJ databases">
        <authorList>
            <person name="King R."/>
        </authorList>
    </citation>
    <scope>NUCLEOTIDE SEQUENCE</scope>
</reference>
<accession>A0A9P0E5E7</accession>
<dbReference type="PANTHER" id="PTHR11783">
    <property type="entry name" value="SULFOTRANSFERASE SULT"/>
    <property type="match status" value="1"/>
</dbReference>
<gene>
    <name evidence="4" type="ORF">NEZAVI_LOCUS1418</name>
</gene>
<evidence type="ECO:0000313" key="4">
    <source>
        <dbReference type="EMBL" id="CAH1390173.1"/>
    </source>
</evidence>
<organism evidence="4 5">
    <name type="scientific">Nezara viridula</name>
    <name type="common">Southern green stink bug</name>
    <name type="synonym">Cimex viridulus</name>
    <dbReference type="NCBI Taxonomy" id="85310"/>
    <lineage>
        <taxon>Eukaryota</taxon>
        <taxon>Metazoa</taxon>
        <taxon>Ecdysozoa</taxon>
        <taxon>Arthropoda</taxon>
        <taxon>Hexapoda</taxon>
        <taxon>Insecta</taxon>
        <taxon>Pterygota</taxon>
        <taxon>Neoptera</taxon>
        <taxon>Paraneoptera</taxon>
        <taxon>Hemiptera</taxon>
        <taxon>Heteroptera</taxon>
        <taxon>Panheteroptera</taxon>
        <taxon>Pentatomomorpha</taxon>
        <taxon>Pentatomoidea</taxon>
        <taxon>Pentatomidae</taxon>
        <taxon>Pentatominae</taxon>
        <taxon>Nezara</taxon>
    </lineage>
</organism>
<evidence type="ECO:0000313" key="5">
    <source>
        <dbReference type="Proteomes" id="UP001152798"/>
    </source>
</evidence>
<dbReference type="InterPro" id="IPR000863">
    <property type="entry name" value="Sulfotransferase_dom"/>
</dbReference>
<dbReference type="GO" id="GO:0008146">
    <property type="term" value="F:sulfotransferase activity"/>
    <property type="evidence" value="ECO:0007669"/>
    <property type="project" value="InterPro"/>
</dbReference>
<proteinExistence type="inferred from homology"/>
<comment type="similarity">
    <text evidence="1">Belongs to the sulfotransferase 1 family.</text>
</comment>
<sequence>MTQDLQEDNLEYEILDDQMVQEINKFCGGMSSASLAFKNGCRLPKTYLKYAERIRNFEVRPDDVWVITFPKCGTTWTQELVWLLGNNFNFSKAKELELHNRSIFLDFTTLTGDEEENTLDAAENMPSPRFLKSHLTPGLLPKQLFQVKPKIIYVYRNPKDCAISYFHHYRIWNGYHGDQDLFIEAFLQEKLLYSPFWEHVLNFWKMRNEPNILFNTFEEMKKDLYTVAKRIADFMEVEIPENMKEPLLKHLSFAEMSKNPMVNFERELEKMNLAGMKFIREGEAGAWAKVLKEDIAKRFDKKAMEALKGTDFPYYK</sequence>
<dbReference type="Pfam" id="PF00685">
    <property type="entry name" value="Sulfotransfer_1"/>
    <property type="match status" value="1"/>
</dbReference>
<dbReference type="AlphaFoldDB" id="A0A9P0E5E7"/>
<protein>
    <recommendedName>
        <fullName evidence="3">Sulfotransferase domain-containing protein</fullName>
    </recommendedName>
</protein>
<dbReference type="SUPFAM" id="SSF52540">
    <property type="entry name" value="P-loop containing nucleoside triphosphate hydrolases"/>
    <property type="match status" value="1"/>
</dbReference>
<dbReference type="InterPro" id="IPR027417">
    <property type="entry name" value="P-loop_NTPase"/>
</dbReference>
<evidence type="ECO:0000259" key="3">
    <source>
        <dbReference type="Pfam" id="PF00685"/>
    </source>
</evidence>
<evidence type="ECO:0000256" key="1">
    <source>
        <dbReference type="ARBA" id="ARBA00005771"/>
    </source>
</evidence>
<evidence type="ECO:0000256" key="2">
    <source>
        <dbReference type="ARBA" id="ARBA00022679"/>
    </source>
</evidence>
<feature type="domain" description="Sulfotransferase" evidence="3">
    <location>
        <begin position="61"/>
        <end position="310"/>
    </location>
</feature>
<dbReference type="OrthoDB" id="205623at2759"/>
<dbReference type="Proteomes" id="UP001152798">
    <property type="component" value="Chromosome 1"/>
</dbReference>
<name>A0A9P0E5E7_NEZVI</name>